<gene>
    <name evidence="2" type="ORF">C5L28_001259</name>
    <name evidence="1" type="ORF">LPKJCM_01025</name>
</gene>
<organism evidence="1 3">
    <name type="scientific">Lentilactobacillus parakefiri</name>
    <dbReference type="NCBI Taxonomy" id="152332"/>
    <lineage>
        <taxon>Bacteria</taxon>
        <taxon>Bacillati</taxon>
        <taxon>Bacillota</taxon>
        <taxon>Bacilli</taxon>
        <taxon>Lactobacillales</taxon>
        <taxon>Lactobacillaceae</taxon>
        <taxon>Lentilactobacillus</taxon>
    </lineage>
</organism>
<reference evidence="1 3" key="1">
    <citation type="journal article" date="2017" name="Biosci Microbiota Food Health">
        <title>Genomic characterization reconfirms the taxonomic status of Lactobacillus parakefiri.</title>
        <authorList>
            <person name="Tanizawa Y."/>
            <person name="Kobayashi H."/>
            <person name="Kaminuma E."/>
            <person name="Sakamoto M."/>
            <person name="Ohkuma M."/>
            <person name="Nakamura Y."/>
            <person name="Arita M."/>
            <person name="Tohno M."/>
        </authorList>
    </citation>
    <scope>NUCLEOTIDE SEQUENCE [LARGE SCALE GENOMIC DNA]</scope>
    <source>
        <strain evidence="1 3">JCM 8573</strain>
    </source>
</reference>
<reference evidence="2" key="3">
    <citation type="submission" date="2019-02" db="EMBL/GenBank/DDBJ databases">
        <authorList>
            <person name="Buron G."/>
            <person name="Chaylann A."/>
            <person name="Dolejs I."/>
            <person name="Forster J."/>
            <person name="Miks M.H."/>
        </authorList>
    </citation>
    <scope>NUCLEOTIDE SEQUENCE</scope>
    <source>
        <strain evidence="2">DSM 10551</strain>
    </source>
</reference>
<accession>A0A224VI78</accession>
<evidence type="ECO:0000313" key="4">
    <source>
        <dbReference type="Proteomes" id="UP000294668"/>
    </source>
</evidence>
<dbReference type="AlphaFoldDB" id="A0A224VI78"/>
<keyword evidence="4" id="KW-1185">Reference proteome</keyword>
<evidence type="ECO:0000313" key="1">
    <source>
        <dbReference type="EMBL" id="GAW71920.1"/>
    </source>
</evidence>
<dbReference type="OrthoDB" id="1188001at2"/>
<sequence>MKSLRQIIDRTLLITTILTGSFMVCSAKTTSSSGSIIHFSTIPNARDLGGIQTKNGQHIRRNRLIRSAALSRLTHHDQWLLTKQHRVTVILDFRSTGEIKRAPGLRKSGVRHIHLPIMKEPYFGVHTTSRYAKQLATKQPNFMEQFYQKLILDPHCIKGYRTMFHYLRIQKSGAILYHCTYGKDRTGVATMLILSSLGVPKATIMKNYLVSNRYLKKTTAKEYRRMKRYTHSKTVLRNLKRSKRASPAYLNAAYSAIDRHDGTMKHYLHHQMRLSSHDIQQLRKRYLTK</sequence>
<protein>
    <submittedName>
        <fullName evidence="1">Protein tyrosine phosphatase</fullName>
    </submittedName>
</protein>
<dbReference type="InterPro" id="IPR026893">
    <property type="entry name" value="Tyr/Ser_Pase_IphP-type"/>
</dbReference>
<name>A0A224VI78_9LACO</name>
<reference evidence="2 4" key="2">
    <citation type="journal article" date="2019" name="Appl. Microbiol. Biotechnol.">
        <title>Uncovering carbohydrate metabolism through a genotype-phenotype association study of 56 lactic acid bacteria genomes.</title>
        <authorList>
            <person name="Buron-Moles G."/>
            <person name="Chailyan A."/>
            <person name="Dolejs I."/>
            <person name="Forster J."/>
            <person name="Miks M.H."/>
        </authorList>
    </citation>
    <scope>NUCLEOTIDE SEQUENCE [LARGE SCALE GENOMIC DNA]</scope>
    <source>
        <strain evidence="2 4">DSM 10551</strain>
    </source>
</reference>
<dbReference type="Proteomes" id="UP000294668">
    <property type="component" value="Unassembled WGS sequence"/>
</dbReference>
<dbReference type="Pfam" id="PF13350">
    <property type="entry name" value="Y_phosphatase3"/>
    <property type="match status" value="1"/>
</dbReference>
<dbReference type="Proteomes" id="UP000214739">
    <property type="component" value="Unassembled WGS sequence"/>
</dbReference>
<dbReference type="RefSeq" id="WP_057962945.1">
    <property type="nucleotide sequence ID" value="NZ_BAAAXO010000017.1"/>
</dbReference>
<dbReference type="GO" id="GO:0004721">
    <property type="term" value="F:phosphoprotein phosphatase activity"/>
    <property type="evidence" value="ECO:0007669"/>
    <property type="project" value="InterPro"/>
</dbReference>
<dbReference type="Gene3D" id="3.90.190.10">
    <property type="entry name" value="Protein tyrosine phosphatase superfamily"/>
    <property type="match status" value="1"/>
</dbReference>
<comment type="caution">
    <text evidence="1">The sequence shown here is derived from an EMBL/GenBank/DDBJ whole genome shotgun (WGS) entry which is preliminary data.</text>
</comment>
<dbReference type="SUPFAM" id="SSF52799">
    <property type="entry name" value="(Phosphotyrosine protein) phosphatases II"/>
    <property type="match status" value="1"/>
</dbReference>
<proteinExistence type="predicted"/>
<dbReference type="InterPro" id="IPR029021">
    <property type="entry name" value="Prot-tyrosine_phosphatase-like"/>
</dbReference>
<dbReference type="EMBL" id="PUFL01000073">
    <property type="protein sequence ID" value="TDG89937.1"/>
    <property type="molecule type" value="Genomic_DNA"/>
</dbReference>
<evidence type="ECO:0000313" key="3">
    <source>
        <dbReference type="Proteomes" id="UP000214739"/>
    </source>
</evidence>
<evidence type="ECO:0000313" key="2">
    <source>
        <dbReference type="EMBL" id="TDG89937.1"/>
    </source>
</evidence>
<dbReference type="EMBL" id="BDGB01000046">
    <property type="protein sequence ID" value="GAW71920.1"/>
    <property type="molecule type" value="Genomic_DNA"/>
</dbReference>